<dbReference type="Proteomes" id="UP001180737">
    <property type="component" value="Unassembled WGS sequence"/>
</dbReference>
<reference evidence="1" key="1">
    <citation type="submission" date="2024-05" db="EMBL/GenBank/DDBJ databases">
        <title>30 novel species of actinomycetes from the DSMZ collection.</title>
        <authorList>
            <person name="Nouioui I."/>
        </authorList>
    </citation>
    <scope>NUCLEOTIDE SEQUENCE</scope>
    <source>
        <strain evidence="1">DSM 3412</strain>
    </source>
</reference>
<keyword evidence="2" id="KW-1185">Reference proteome</keyword>
<dbReference type="EMBL" id="JAVRFJ010000062">
    <property type="protein sequence ID" value="MDT0573982.1"/>
    <property type="molecule type" value="Genomic_DNA"/>
</dbReference>
<organism evidence="1 2">
    <name type="scientific">Streptomyces gottesmaniae</name>
    <dbReference type="NCBI Taxonomy" id="3075518"/>
    <lineage>
        <taxon>Bacteria</taxon>
        <taxon>Bacillati</taxon>
        <taxon>Actinomycetota</taxon>
        <taxon>Actinomycetes</taxon>
        <taxon>Kitasatosporales</taxon>
        <taxon>Streptomycetaceae</taxon>
        <taxon>Streptomyces</taxon>
    </lineage>
</organism>
<sequence>MRPKAECIAARLAVATGAEVRRQESAAGVRLEVDLPQELSAASRRAVLAAIADADAYGHRRTGESDHLWALVIDKAEQSPGDR</sequence>
<proteinExistence type="predicted"/>
<protein>
    <submittedName>
        <fullName evidence="1">Uncharacterized protein</fullName>
    </submittedName>
</protein>
<comment type="caution">
    <text evidence="1">The sequence shown here is derived from an EMBL/GenBank/DDBJ whole genome shotgun (WGS) entry which is preliminary data.</text>
</comment>
<evidence type="ECO:0000313" key="2">
    <source>
        <dbReference type="Proteomes" id="UP001180737"/>
    </source>
</evidence>
<gene>
    <name evidence="1" type="ORF">RM704_42160</name>
</gene>
<accession>A0ABU2ZBL4</accession>
<dbReference type="RefSeq" id="WP_033530454.1">
    <property type="nucleotide sequence ID" value="NZ_JAVRFJ010000062.1"/>
</dbReference>
<evidence type="ECO:0000313" key="1">
    <source>
        <dbReference type="EMBL" id="MDT0573982.1"/>
    </source>
</evidence>
<name>A0ABU2ZBL4_9ACTN</name>